<comment type="caution">
    <text evidence="2">The sequence shown here is derived from an EMBL/GenBank/DDBJ whole genome shotgun (WGS) entry which is preliminary data.</text>
</comment>
<keyword evidence="3" id="KW-1185">Reference proteome</keyword>
<dbReference type="Proteomes" id="UP000005561">
    <property type="component" value="Unassembled WGS sequence"/>
</dbReference>
<feature type="coiled-coil region" evidence="1">
    <location>
        <begin position="35"/>
        <end position="62"/>
    </location>
</feature>
<keyword evidence="1" id="KW-0175">Coiled coil</keyword>
<organism evidence="2 3">
    <name type="scientific">Marvinbryantia formatexigens DSM 14469</name>
    <dbReference type="NCBI Taxonomy" id="478749"/>
    <lineage>
        <taxon>Bacteria</taxon>
        <taxon>Bacillati</taxon>
        <taxon>Bacillota</taxon>
        <taxon>Clostridia</taxon>
        <taxon>Lachnospirales</taxon>
        <taxon>Lachnospiraceae</taxon>
        <taxon>Marvinbryantia</taxon>
    </lineage>
</organism>
<protein>
    <submittedName>
        <fullName evidence="2">Uncharacterized protein</fullName>
    </submittedName>
</protein>
<accession>C6LBD5</accession>
<dbReference type="eggNOG" id="ENOG502ZMFQ">
    <property type="taxonomic scope" value="Bacteria"/>
</dbReference>
<evidence type="ECO:0000313" key="2">
    <source>
        <dbReference type="EMBL" id="EET62266.1"/>
    </source>
</evidence>
<dbReference type="STRING" id="168384.SAMN05660368_01393"/>
<sequence length="143" mass="16470">MSWMAYEILSIKMYELDKKISRLQSRIQMSESADHDRIRAEKAELQRECAESETELRNRLRHSRNSSVAVLAESYGEIEKSIKTAVARMENADGKEPEESFPADEKIMFAEYALDFAMQAVNHALLVSMEALDAYMSQQEEQL</sequence>
<reference evidence="2" key="1">
    <citation type="submission" date="2009-07" db="EMBL/GenBank/DDBJ databases">
        <authorList>
            <person name="Weinstock G."/>
            <person name="Sodergren E."/>
            <person name="Clifton S."/>
            <person name="Fulton L."/>
            <person name="Fulton B."/>
            <person name="Courtney L."/>
            <person name="Fronick C."/>
            <person name="Harrison M."/>
            <person name="Strong C."/>
            <person name="Farmer C."/>
            <person name="Delahaunty K."/>
            <person name="Markovic C."/>
            <person name="Hall O."/>
            <person name="Minx P."/>
            <person name="Tomlinson C."/>
            <person name="Mitreva M."/>
            <person name="Nelson J."/>
            <person name="Hou S."/>
            <person name="Wollam A."/>
            <person name="Pepin K.H."/>
            <person name="Johnson M."/>
            <person name="Bhonagiri V."/>
            <person name="Nash W.E."/>
            <person name="Warren W."/>
            <person name="Chinwalla A."/>
            <person name="Mardis E.R."/>
            <person name="Wilson R.K."/>
        </authorList>
    </citation>
    <scope>NUCLEOTIDE SEQUENCE [LARGE SCALE GENOMIC DNA]</scope>
    <source>
        <strain evidence="2">DSM 14469</strain>
    </source>
</reference>
<evidence type="ECO:0000313" key="3">
    <source>
        <dbReference type="Proteomes" id="UP000005561"/>
    </source>
</evidence>
<gene>
    <name evidence="2" type="ORF">BRYFOR_05930</name>
</gene>
<evidence type="ECO:0000256" key="1">
    <source>
        <dbReference type="SAM" id="Coils"/>
    </source>
</evidence>
<dbReference type="AlphaFoldDB" id="C6LBD5"/>
<name>C6LBD5_9FIRM</name>
<dbReference type="EMBL" id="ACCL02000003">
    <property type="protein sequence ID" value="EET62266.1"/>
    <property type="molecule type" value="Genomic_DNA"/>
</dbReference>
<proteinExistence type="predicted"/>